<proteinExistence type="predicted"/>
<gene>
    <name evidence="1" type="ORF">PAXRUDRAFT_824146</name>
</gene>
<evidence type="ECO:0000313" key="2">
    <source>
        <dbReference type="Proteomes" id="UP000054538"/>
    </source>
</evidence>
<name>A0A0D0DUQ7_9AGAM</name>
<evidence type="ECO:0000313" key="1">
    <source>
        <dbReference type="EMBL" id="KIK98183.1"/>
    </source>
</evidence>
<dbReference type="EMBL" id="KN824903">
    <property type="protein sequence ID" value="KIK98183.1"/>
    <property type="molecule type" value="Genomic_DNA"/>
</dbReference>
<reference evidence="1 2" key="1">
    <citation type="submission" date="2014-04" db="EMBL/GenBank/DDBJ databases">
        <authorList>
            <consortium name="DOE Joint Genome Institute"/>
            <person name="Kuo A."/>
            <person name="Kohler A."/>
            <person name="Jargeat P."/>
            <person name="Nagy L.G."/>
            <person name="Floudas D."/>
            <person name="Copeland A."/>
            <person name="Barry K.W."/>
            <person name="Cichocki N."/>
            <person name="Veneault-Fourrey C."/>
            <person name="LaButti K."/>
            <person name="Lindquist E.A."/>
            <person name="Lipzen A."/>
            <person name="Lundell T."/>
            <person name="Morin E."/>
            <person name="Murat C."/>
            <person name="Sun H."/>
            <person name="Tunlid A."/>
            <person name="Henrissat B."/>
            <person name="Grigoriev I.V."/>
            <person name="Hibbett D.S."/>
            <person name="Martin F."/>
            <person name="Nordberg H.P."/>
            <person name="Cantor M.N."/>
            <person name="Hua S.X."/>
        </authorList>
    </citation>
    <scope>NUCLEOTIDE SEQUENCE [LARGE SCALE GENOMIC DNA]</scope>
    <source>
        <strain evidence="1 2">Ve08.2h10</strain>
    </source>
</reference>
<dbReference type="HOGENOM" id="CLU_3107097_0_0_1"/>
<dbReference type="AlphaFoldDB" id="A0A0D0DUQ7"/>
<accession>A0A0D0DUQ7</accession>
<sequence length="51" mass="5572">MIEVMLWILAGEQAVNYVVTPSPCRILCVPCKIISSMASSGYTSLLKKRGL</sequence>
<dbReference type="InParanoid" id="A0A0D0DUQ7"/>
<dbReference type="Proteomes" id="UP000054538">
    <property type="component" value="Unassembled WGS sequence"/>
</dbReference>
<organism evidence="1 2">
    <name type="scientific">Paxillus rubicundulus Ve08.2h10</name>
    <dbReference type="NCBI Taxonomy" id="930991"/>
    <lineage>
        <taxon>Eukaryota</taxon>
        <taxon>Fungi</taxon>
        <taxon>Dikarya</taxon>
        <taxon>Basidiomycota</taxon>
        <taxon>Agaricomycotina</taxon>
        <taxon>Agaricomycetes</taxon>
        <taxon>Agaricomycetidae</taxon>
        <taxon>Boletales</taxon>
        <taxon>Paxilineae</taxon>
        <taxon>Paxillaceae</taxon>
        <taxon>Paxillus</taxon>
    </lineage>
</organism>
<reference evidence="2" key="2">
    <citation type="submission" date="2015-01" db="EMBL/GenBank/DDBJ databases">
        <title>Evolutionary Origins and Diversification of the Mycorrhizal Mutualists.</title>
        <authorList>
            <consortium name="DOE Joint Genome Institute"/>
            <consortium name="Mycorrhizal Genomics Consortium"/>
            <person name="Kohler A."/>
            <person name="Kuo A."/>
            <person name="Nagy L.G."/>
            <person name="Floudas D."/>
            <person name="Copeland A."/>
            <person name="Barry K.W."/>
            <person name="Cichocki N."/>
            <person name="Veneault-Fourrey C."/>
            <person name="LaButti K."/>
            <person name="Lindquist E.A."/>
            <person name="Lipzen A."/>
            <person name="Lundell T."/>
            <person name="Morin E."/>
            <person name="Murat C."/>
            <person name="Riley R."/>
            <person name="Ohm R."/>
            <person name="Sun H."/>
            <person name="Tunlid A."/>
            <person name="Henrissat B."/>
            <person name="Grigoriev I.V."/>
            <person name="Hibbett D.S."/>
            <person name="Martin F."/>
        </authorList>
    </citation>
    <scope>NUCLEOTIDE SEQUENCE [LARGE SCALE GENOMIC DNA]</scope>
    <source>
        <strain evidence="2">Ve08.2h10</strain>
    </source>
</reference>
<keyword evidence="2" id="KW-1185">Reference proteome</keyword>
<protein>
    <submittedName>
        <fullName evidence="1">Uncharacterized protein</fullName>
    </submittedName>
</protein>